<feature type="transmembrane region" description="Helical" evidence="7">
    <location>
        <begin position="6"/>
        <end position="26"/>
    </location>
</feature>
<dbReference type="PANTHER" id="PTHR34478:SF2">
    <property type="entry name" value="MEMBRANE PROTEIN"/>
    <property type="match status" value="1"/>
</dbReference>
<keyword evidence="4 7" id="KW-1133">Transmembrane helix</keyword>
<comment type="similarity">
    <text evidence="2">Belongs to the LemA family.</text>
</comment>
<evidence type="ECO:0000256" key="2">
    <source>
        <dbReference type="ARBA" id="ARBA00008854"/>
    </source>
</evidence>
<protein>
    <recommendedName>
        <fullName evidence="10">LemA family protein</fullName>
    </recommendedName>
</protein>
<evidence type="ECO:0000256" key="3">
    <source>
        <dbReference type="ARBA" id="ARBA00022692"/>
    </source>
</evidence>
<name>A0A2U2AG96_9GAMM</name>
<proteinExistence type="inferred from homology"/>
<accession>A0A2U2AG96</accession>
<comment type="caution">
    <text evidence="8">The sequence shown here is derived from an EMBL/GenBank/DDBJ whole genome shotgun (WGS) entry which is preliminary data.</text>
</comment>
<reference evidence="9" key="1">
    <citation type="submission" date="2018-05" db="EMBL/GenBank/DDBJ databases">
        <title>Ignatzschineria dubaiensis sp. nov., isolated from necrotic foot tissues of dromedaries (Camelus dromedarius) and associated maggots in Dubai, United Arab Emirates.</title>
        <authorList>
            <person name="Tsang C.C."/>
            <person name="Tang J.Y.M."/>
            <person name="Fong J.Y.H."/>
            <person name="Kinne J."/>
            <person name="Lee H.H."/>
            <person name="Joseph M."/>
            <person name="Jose S."/>
            <person name="Schuster R.K."/>
            <person name="Tang Y."/>
            <person name="Sivakumar S."/>
            <person name="Chen J.H.K."/>
            <person name="Teng J.L.L."/>
            <person name="Lau S.K.P."/>
            <person name="Wernery U."/>
            <person name="Woo P.C.Y."/>
        </authorList>
    </citation>
    <scope>NUCLEOTIDE SEQUENCE [LARGE SCALE GENOMIC DNA]</scope>
    <source>
        <strain evidence="9">KCTC 22644</strain>
    </source>
</reference>
<dbReference type="RefSeq" id="WP_109188293.1">
    <property type="nucleotide sequence ID" value="NZ_BMYA01000001.1"/>
</dbReference>
<keyword evidence="6" id="KW-0175">Coiled coil</keyword>
<keyword evidence="3 7" id="KW-0812">Transmembrane</keyword>
<dbReference type="EMBL" id="QEWQ01000001">
    <property type="protein sequence ID" value="PWD81660.1"/>
    <property type="molecule type" value="Genomic_DNA"/>
</dbReference>
<dbReference type="InterPro" id="IPR007156">
    <property type="entry name" value="MamQ_LemA"/>
</dbReference>
<dbReference type="PANTHER" id="PTHR34478">
    <property type="entry name" value="PROTEIN LEMA"/>
    <property type="match status" value="1"/>
</dbReference>
<dbReference type="Pfam" id="PF04011">
    <property type="entry name" value="LemA"/>
    <property type="match status" value="1"/>
</dbReference>
<organism evidence="8 9">
    <name type="scientific">Ignatzschineria ureiclastica</name>
    <dbReference type="NCBI Taxonomy" id="472582"/>
    <lineage>
        <taxon>Bacteria</taxon>
        <taxon>Pseudomonadati</taxon>
        <taxon>Pseudomonadota</taxon>
        <taxon>Gammaproteobacteria</taxon>
        <taxon>Cardiobacteriales</taxon>
        <taxon>Ignatzschineriaceae</taxon>
        <taxon>Ignatzschineria</taxon>
    </lineage>
</organism>
<evidence type="ECO:0000256" key="6">
    <source>
        <dbReference type="SAM" id="Coils"/>
    </source>
</evidence>
<dbReference type="InterPro" id="IPR023353">
    <property type="entry name" value="LemA-like_dom_sf"/>
</dbReference>
<evidence type="ECO:0000256" key="5">
    <source>
        <dbReference type="ARBA" id="ARBA00023136"/>
    </source>
</evidence>
<dbReference type="Proteomes" id="UP000245020">
    <property type="component" value="Unassembled WGS sequence"/>
</dbReference>
<feature type="coiled-coil region" evidence="6">
    <location>
        <begin position="131"/>
        <end position="158"/>
    </location>
</feature>
<evidence type="ECO:0000256" key="1">
    <source>
        <dbReference type="ARBA" id="ARBA00004167"/>
    </source>
</evidence>
<dbReference type="SUPFAM" id="SSF140478">
    <property type="entry name" value="LemA-like"/>
    <property type="match status" value="1"/>
</dbReference>
<evidence type="ECO:0000313" key="9">
    <source>
        <dbReference type="Proteomes" id="UP000245020"/>
    </source>
</evidence>
<keyword evidence="5 7" id="KW-0472">Membrane</keyword>
<dbReference type="GO" id="GO:0016020">
    <property type="term" value="C:membrane"/>
    <property type="evidence" value="ECO:0007669"/>
    <property type="project" value="UniProtKB-SubCell"/>
</dbReference>
<dbReference type="AlphaFoldDB" id="A0A2U2AG96"/>
<keyword evidence="9" id="KW-1185">Reference proteome</keyword>
<gene>
    <name evidence="8" type="ORF">DC083_00205</name>
</gene>
<sequence>MKPANWAFIPIALIVIVVGFLSMGYYNTIQDLAEKQNATAAEIINQYQRRADLITNLANTVKGYSNHEQSIFTEIANSRAKLGSMQINPDDFRDPAKLEAYEDAQQTLQSQLSKLMVIVENYPDLKASNLYQNLMVQLEGTENRVAVARNRNIEAVREYNTLIRRFPYVLLAKVLGYSPLPQMSAAPGIEQAPVISF</sequence>
<comment type="subcellular location">
    <subcellularLocation>
        <location evidence="1">Membrane</location>
        <topology evidence="1">Single-pass membrane protein</topology>
    </subcellularLocation>
</comment>
<evidence type="ECO:0000313" key="8">
    <source>
        <dbReference type="EMBL" id="PWD81660.1"/>
    </source>
</evidence>
<evidence type="ECO:0000256" key="4">
    <source>
        <dbReference type="ARBA" id="ARBA00022989"/>
    </source>
</evidence>
<evidence type="ECO:0008006" key="10">
    <source>
        <dbReference type="Google" id="ProtNLM"/>
    </source>
</evidence>
<dbReference type="Gene3D" id="1.20.1440.20">
    <property type="entry name" value="LemA-like domain"/>
    <property type="match status" value="1"/>
</dbReference>
<evidence type="ECO:0000256" key="7">
    <source>
        <dbReference type="SAM" id="Phobius"/>
    </source>
</evidence>